<reference evidence="1 2" key="1">
    <citation type="journal article" date="2019" name="Indoor Air">
        <title>Impacts of indoor surface finishes on bacterial viability.</title>
        <authorList>
            <person name="Hu J."/>
            <person name="Maamar S.B."/>
            <person name="Glawe A.J."/>
            <person name="Gottel N."/>
            <person name="Gilbert J.A."/>
            <person name="Hartmann E.M."/>
        </authorList>
    </citation>
    <scope>NUCLEOTIDE SEQUENCE [LARGE SCALE GENOMIC DNA]</scope>
    <source>
        <strain evidence="1 2">AF060A6</strain>
    </source>
</reference>
<dbReference type="STRING" id="1033734.GCA_000285535_04628"/>
<dbReference type="EMBL" id="SLUB01000073">
    <property type="protein sequence ID" value="THE09544.1"/>
    <property type="molecule type" value="Genomic_DNA"/>
</dbReference>
<dbReference type="OrthoDB" id="2166610at2"/>
<dbReference type="Proteomes" id="UP000306477">
    <property type="component" value="Unassembled WGS sequence"/>
</dbReference>
<evidence type="ECO:0000313" key="1">
    <source>
        <dbReference type="EMBL" id="THE09544.1"/>
    </source>
</evidence>
<sequence>MLFKKKRKLRNEFNQQLFTQLEIAKKEWMRQKSLIEKSIEPSGDILNDLKVAETKYFFLLREAKRRKIFL</sequence>
<dbReference type="RefSeq" id="WP_136381667.1">
    <property type="nucleotide sequence ID" value="NZ_SLUB01000073.1"/>
</dbReference>
<proteinExistence type="predicted"/>
<protein>
    <submittedName>
        <fullName evidence="1">DUF2508 family protein</fullName>
    </submittedName>
</protein>
<name>A0A4S3PKB2_9BACI</name>
<gene>
    <name evidence="1" type="ORF">E1I69_21910</name>
</gene>
<dbReference type="AlphaFoldDB" id="A0A4S3PKB2"/>
<dbReference type="InterPro" id="IPR019644">
    <property type="entry name" value="DUF2508"/>
</dbReference>
<keyword evidence="2" id="KW-1185">Reference proteome</keyword>
<evidence type="ECO:0000313" key="2">
    <source>
        <dbReference type="Proteomes" id="UP000306477"/>
    </source>
</evidence>
<comment type="caution">
    <text evidence="1">The sequence shown here is derived from an EMBL/GenBank/DDBJ whole genome shotgun (WGS) entry which is preliminary data.</text>
</comment>
<organism evidence="1 2">
    <name type="scientific">Bacillus timonensis</name>
    <dbReference type="NCBI Taxonomy" id="1033734"/>
    <lineage>
        <taxon>Bacteria</taxon>
        <taxon>Bacillati</taxon>
        <taxon>Bacillota</taxon>
        <taxon>Bacilli</taxon>
        <taxon>Bacillales</taxon>
        <taxon>Bacillaceae</taxon>
        <taxon>Bacillus</taxon>
    </lineage>
</organism>
<accession>A0A4S3PKB2</accession>
<dbReference type="Pfam" id="PF10704">
    <property type="entry name" value="DUF2508"/>
    <property type="match status" value="1"/>
</dbReference>